<dbReference type="Proteomes" id="UP001249020">
    <property type="component" value="Unassembled WGS sequence"/>
</dbReference>
<evidence type="ECO:0000256" key="2">
    <source>
        <dbReference type="ARBA" id="ARBA00006706"/>
    </source>
</evidence>
<keyword evidence="5" id="KW-0460">Magnesium</keyword>
<dbReference type="EC" id="2.5.1.10" evidence="8"/>
<dbReference type="AlphaFoldDB" id="A0AAW8R4Q9"/>
<dbReference type="SUPFAM" id="SSF48576">
    <property type="entry name" value="Terpenoid synthases"/>
    <property type="match status" value="1"/>
</dbReference>
<evidence type="ECO:0000256" key="3">
    <source>
        <dbReference type="ARBA" id="ARBA00022679"/>
    </source>
</evidence>
<dbReference type="FunFam" id="1.10.600.10:FF:000001">
    <property type="entry name" value="Geranylgeranyl diphosphate synthase"/>
    <property type="match status" value="1"/>
</dbReference>
<protein>
    <submittedName>
        <fullName evidence="8">(2E,6E)-farnesyl diphosphate synthase</fullName>
        <ecNumber evidence="8">2.5.1.10</ecNumber>
    </submittedName>
</protein>
<dbReference type="SFLD" id="SFLDG01017">
    <property type="entry name" value="Polyprenyl_Transferase_Like"/>
    <property type="match status" value="1"/>
</dbReference>
<sequence>MQVHDIQAALQQRIDDKLTQFISQQCLIAEELSAAMQYSLFAGGKRMRPLLLTLVGDMLGAQKDDLDVASMAIECVHAYSLIHDDLPAMDDDALRRGKPTNHIKFGEATAILAGDALQTLAFEIVLNHPLSEKAENKRLEVSRILAHASGLNGMCAGQSIDLMATGNTISLDALTELHRLKTGALLEACVSIGAALAPDVDVQHISTLQSYARTIGLAFQVQDDILDVVSDSETLGKPQGSDSELDKNTFVSHLGLEGSQSFLQKLHHEALQALHSLPYDTENLVAFTDYLVTRNN</sequence>
<dbReference type="NCBIfam" id="NF045485">
    <property type="entry name" value="FPPsyn"/>
    <property type="match status" value="1"/>
</dbReference>
<dbReference type="Gene3D" id="1.10.600.10">
    <property type="entry name" value="Farnesyl Diphosphate Synthase"/>
    <property type="match status" value="1"/>
</dbReference>
<dbReference type="PROSITE" id="PS00444">
    <property type="entry name" value="POLYPRENYL_SYNTHASE_2"/>
    <property type="match status" value="1"/>
</dbReference>
<evidence type="ECO:0000256" key="4">
    <source>
        <dbReference type="ARBA" id="ARBA00022723"/>
    </source>
</evidence>
<dbReference type="PANTHER" id="PTHR43281">
    <property type="entry name" value="FARNESYL DIPHOSPHATE SYNTHASE"/>
    <property type="match status" value="1"/>
</dbReference>
<keyword evidence="6" id="KW-0414">Isoprene biosynthesis</keyword>
<dbReference type="InterPro" id="IPR000092">
    <property type="entry name" value="Polyprenyl_synt"/>
</dbReference>
<evidence type="ECO:0000256" key="5">
    <source>
        <dbReference type="ARBA" id="ARBA00022842"/>
    </source>
</evidence>
<comment type="similarity">
    <text evidence="2 7">Belongs to the FPP/GGPP synthase family.</text>
</comment>
<organism evidence="8 9">
    <name type="scientific">Brumicola blandensis</name>
    <dbReference type="NCBI Taxonomy" id="3075611"/>
    <lineage>
        <taxon>Bacteria</taxon>
        <taxon>Pseudomonadati</taxon>
        <taxon>Pseudomonadota</taxon>
        <taxon>Gammaproteobacteria</taxon>
        <taxon>Alteromonadales</taxon>
        <taxon>Alteromonadaceae</taxon>
        <taxon>Brumicola</taxon>
    </lineage>
</organism>
<keyword evidence="4" id="KW-0479">Metal-binding</keyword>
<keyword evidence="3 7" id="KW-0808">Transferase</keyword>
<reference evidence="8 9" key="1">
    <citation type="submission" date="2023-09" db="EMBL/GenBank/DDBJ databases">
        <authorList>
            <person name="Rey-Velasco X."/>
        </authorList>
    </citation>
    <scope>NUCLEOTIDE SEQUENCE [LARGE SCALE GENOMIC DNA]</scope>
    <source>
        <strain evidence="8 9">W409</strain>
    </source>
</reference>
<dbReference type="GO" id="GO:0005737">
    <property type="term" value="C:cytoplasm"/>
    <property type="evidence" value="ECO:0007669"/>
    <property type="project" value="UniProtKB-ARBA"/>
</dbReference>
<dbReference type="GO" id="GO:0008654">
    <property type="term" value="P:phospholipid biosynthetic process"/>
    <property type="evidence" value="ECO:0007669"/>
    <property type="project" value="UniProtKB-ARBA"/>
</dbReference>
<dbReference type="GO" id="GO:0004337">
    <property type="term" value="F:(2E,6E)-farnesyl diphosphate synthase activity"/>
    <property type="evidence" value="ECO:0007669"/>
    <property type="project" value="UniProtKB-EC"/>
</dbReference>
<keyword evidence="9" id="KW-1185">Reference proteome</keyword>
<evidence type="ECO:0000256" key="6">
    <source>
        <dbReference type="ARBA" id="ARBA00023229"/>
    </source>
</evidence>
<dbReference type="InterPro" id="IPR033749">
    <property type="entry name" value="Polyprenyl_synt_CS"/>
</dbReference>
<evidence type="ECO:0000256" key="7">
    <source>
        <dbReference type="RuleBase" id="RU004466"/>
    </source>
</evidence>
<comment type="cofactor">
    <cofactor evidence="1">
        <name>Mg(2+)</name>
        <dbReference type="ChEBI" id="CHEBI:18420"/>
    </cofactor>
</comment>
<dbReference type="NCBIfam" id="NF007877">
    <property type="entry name" value="PRK10581.1"/>
    <property type="match status" value="1"/>
</dbReference>
<evidence type="ECO:0000313" key="8">
    <source>
        <dbReference type="EMBL" id="MDT0583910.1"/>
    </source>
</evidence>
<dbReference type="PANTHER" id="PTHR43281:SF1">
    <property type="entry name" value="FARNESYL DIPHOSPHATE SYNTHASE"/>
    <property type="match status" value="1"/>
</dbReference>
<dbReference type="EMBL" id="JAVRIE010000007">
    <property type="protein sequence ID" value="MDT0583910.1"/>
    <property type="molecule type" value="Genomic_DNA"/>
</dbReference>
<name>A0AAW8R4Q9_9ALTE</name>
<proteinExistence type="inferred from homology"/>
<dbReference type="RefSeq" id="WP_311362684.1">
    <property type="nucleotide sequence ID" value="NZ_JAVRIE010000007.1"/>
</dbReference>
<evidence type="ECO:0000256" key="1">
    <source>
        <dbReference type="ARBA" id="ARBA00001946"/>
    </source>
</evidence>
<evidence type="ECO:0000313" key="9">
    <source>
        <dbReference type="Proteomes" id="UP001249020"/>
    </source>
</evidence>
<dbReference type="GO" id="GO:0016114">
    <property type="term" value="P:terpenoid biosynthetic process"/>
    <property type="evidence" value="ECO:0007669"/>
    <property type="project" value="UniProtKB-ARBA"/>
</dbReference>
<comment type="caution">
    <text evidence="8">The sequence shown here is derived from an EMBL/GenBank/DDBJ whole genome shotgun (WGS) entry which is preliminary data.</text>
</comment>
<gene>
    <name evidence="8" type="primary">ispA</name>
    <name evidence="8" type="ORF">RM544_15265</name>
</gene>
<dbReference type="PROSITE" id="PS00723">
    <property type="entry name" value="POLYPRENYL_SYNTHASE_1"/>
    <property type="match status" value="1"/>
</dbReference>
<dbReference type="InterPro" id="IPR053378">
    <property type="entry name" value="Prenyl_diphosphate_synthase"/>
</dbReference>
<dbReference type="Pfam" id="PF00348">
    <property type="entry name" value="polyprenyl_synt"/>
    <property type="match status" value="1"/>
</dbReference>
<dbReference type="SFLD" id="SFLDS00005">
    <property type="entry name" value="Isoprenoid_Synthase_Type_I"/>
    <property type="match status" value="1"/>
</dbReference>
<dbReference type="CDD" id="cd00685">
    <property type="entry name" value="Trans_IPPS_HT"/>
    <property type="match status" value="1"/>
</dbReference>
<dbReference type="InterPro" id="IPR008949">
    <property type="entry name" value="Isoprenoid_synthase_dom_sf"/>
</dbReference>
<accession>A0AAW8R4Q9</accession>
<dbReference type="GO" id="GO:0046872">
    <property type="term" value="F:metal ion binding"/>
    <property type="evidence" value="ECO:0007669"/>
    <property type="project" value="UniProtKB-KW"/>
</dbReference>